<sequence>MTIVQRMMHAILFIIGIDFFQYSAILCNKIKKEDRSRLSTEIIETQKDFGYLFHNFRPLKLYTMRRSNADRDKKYFEVLPNSFNAVQFKKWLREEITGNVEAATQAEAPDEFRVLVENELLNALSKKAAAVLDRPFLQKKGRNDFLVIKPNLKDPFVTIVPNDIYYNAEKKCVNWLDDCNRKGLRERLLQKVNSPYK</sequence>
<dbReference type="AlphaFoldDB" id="A0A8J9UA23"/>
<evidence type="ECO:0000313" key="2">
    <source>
        <dbReference type="Proteomes" id="UP000838878"/>
    </source>
</evidence>
<reference evidence="1" key="1">
    <citation type="submission" date="2021-12" db="EMBL/GenBank/DDBJ databases">
        <authorList>
            <person name="Martin H S."/>
        </authorList>
    </citation>
    <scope>NUCLEOTIDE SEQUENCE</scope>
</reference>
<evidence type="ECO:0000313" key="1">
    <source>
        <dbReference type="EMBL" id="CAH0716601.1"/>
    </source>
</evidence>
<keyword evidence="2" id="KW-1185">Reference proteome</keyword>
<organism evidence="1 2">
    <name type="scientific">Brenthis ino</name>
    <name type="common">lesser marbled fritillary</name>
    <dbReference type="NCBI Taxonomy" id="405034"/>
    <lineage>
        <taxon>Eukaryota</taxon>
        <taxon>Metazoa</taxon>
        <taxon>Ecdysozoa</taxon>
        <taxon>Arthropoda</taxon>
        <taxon>Hexapoda</taxon>
        <taxon>Insecta</taxon>
        <taxon>Pterygota</taxon>
        <taxon>Neoptera</taxon>
        <taxon>Endopterygota</taxon>
        <taxon>Lepidoptera</taxon>
        <taxon>Glossata</taxon>
        <taxon>Ditrysia</taxon>
        <taxon>Papilionoidea</taxon>
        <taxon>Nymphalidae</taxon>
        <taxon>Heliconiinae</taxon>
        <taxon>Argynnini</taxon>
        <taxon>Brenthis</taxon>
    </lineage>
</organism>
<gene>
    <name evidence="1" type="ORF">BINO364_LOCUS3332</name>
</gene>
<accession>A0A8J9UA23</accession>
<dbReference type="EMBL" id="OV170231">
    <property type="protein sequence ID" value="CAH0716601.1"/>
    <property type="molecule type" value="Genomic_DNA"/>
</dbReference>
<feature type="non-terminal residue" evidence="1">
    <location>
        <position position="197"/>
    </location>
</feature>
<name>A0A8J9UA23_9NEOP</name>
<dbReference type="OrthoDB" id="7290447at2759"/>
<dbReference type="Proteomes" id="UP000838878">
    <property type="component" value="Chromosome 11"/>
</dbReference>
<protein>
    <submittedName>
        <fullName evidence="1">Uncharacterized protein</fullName>
    </submittedName>
</protein>
<proteinExistence type="predicted"/>